<protein>
    <submittedName>
        <fullName evidence="1">Uncharacterized protein</fullName>
    </submittedName>
</protein>
<sequence>YQTLYNYVGAQANLLVFVRDWQDDCDEVTLVALEITGEGFTDFYYDGADIWRLTLVNNIGAPAGEYEARIIATSENSGDTALYDYVTITISDTDGPIVSGIDPDNAEIGVDIVDVTITGDDFLGPCEVWLFKLTADNIVGENVEVVDSNTVTCDFSILLDQIAGLYNVVVVNADDKEGVGIEMFEVVCPTPVVTAIFPATGYTGINLPGVEIIGDDFHGTTADIHLKMVGEPDIVATNIVVDSLVLLH</sequence>
<comment type="caution">
    <text evidence="1">The sequence shown here is derived from an EMBL/GenBank/DDBJ whole genome shotgun (WGS) entry which is preliminary data.</text>
</comment>
<feature type="non-terminal residue" evidence="1">
    <location>
        <position position="1"/>
    </location>
</feature>
<reference evidence="1" key="1">
    <citation type="journal article" date="2014" name="Front. Microbiol.">
        <title>High frequency of phylogenetically diverse reductive dehalogenase-homologous genes in deep subseafloor sedimentary metagenomes.</title>
        <authorList>
            <person name="Kawai M."/>
            <person name="Futagami T."/>
            <person name="Toyoda A."/>
            <person name="Takaki Y."/>
            <person name="Nishi S."/>
            <person name="Hori S."/>
            <person name="Arai W."/>
            <person name="Tsubouchi T."/>
            <person name="Morono Y."/>
            <person name="Uchiyama I."/>
            <person name="Ito T."/>
            <person name="Fujiyama A."/>
            <person name="Inagaki F."/>
            <person name="Takami H."/>
        </authorList>
    </citation>
    <scope>NUCLEOTIDE SEQUENCE</scope>
    <source>
        <strain evidence="1">Expedition CK06-06</strain>
    </source>
</reference>
<name>X1J5K9_9ZZZZ</name>
<evidence type="ECO:0000313" key="1">
    <source>
        <dbReference type="EMBL" id="GAH89292.1"/>
    </source>
</evidence>
<dbReference type="AlphaFoldDB" id="X1J5K9"/>
<feature type="non-terminal residue" evidence="1">
    <location>
        <position position="248"/>
    </location>
</feature>
<dbReference type="Gene3D" id="2.60.40.10">
    <property type="entry name" value="Immunoglobulins"/>
    <property type="match status" value="1"/>
</dbReference>
<gene>
    <name evidence="1" type="ORF">S03H2_58627</name>
</gene>
<accession>X1J5K9</accession>
<proteinExistence type="predicted"/>
<organism evidence="1">
    <name type="scientific">marine sediment metagenome</name>
    <dbReference type="NCBI Taxonomy" id="412755"/>
    <lineage>
        <taxon>unclassified sequences</taxon>
        <taxon>metagenomes</taxon>
        <taxon>ecological metagenomes</taxon>
    </lineage>
</organism>
<dbReference type="InterPro" id="IPR013783">
    <property type="entry name" value="Ig-like_fold"/>
</dbReference>
<dbReference type="EMBL" id="BARU01037653">
    <property type="protein sequence ID" value="GAH89292.1"/>
    <property type="molecule type" value="Genomic_DNA"/>
</dbReference>